<proteinExistence type="predicted"/>
<dbReference type="STRING" id="1314674.A0A0D7AYE5"/>
<name>A0A0D7AYE5_9AGAR</name>
<evidence type="ECO:0000313" key="2">
    <source>
        <dbReference type="EMBL" id="KIY63232.1"/>
    </source>
</evidence>
<organism evidence="2 3">
    <name type="scientific">Cylindrobasidium torrendii FP15055 ss-10</name>
    <dbReference type="NCBI Taxonomy" id="1314674"/>
    <lineage>
        <taxon>Eukaryota</taxon>
        <taxon>Fungi</taxon>
        <taxon>Dikarya</taxon>
        <taxon>Basidiomycota</taxon>
        <taxon>Agaricomycotina</taxon>
        <taxon>Agaricomycetes</taxon>
        <taxon>Agaricomycetidae</taxon>
        <taxon>Agaricales</taxon>
        <taxon>Marasmiineae</taxon>
        <taxon>Physalacriaceae</taxon>
        <taxon>Cylindrobasidium</taxon>
    </lineage>
</organism>
<dbReference type="OrthoDB" id="3364132at2759"/>
<reference evidence="2 3" key="1">
    <citation type="journal article" date="2015" name="Fungal Genet. Biol.">
        <title>Evolution of novel wood decay mechanisms in Agaricales revealed by the genome sequences of Fistulina hepatica and Cylindrobasidium torrendii.</title>
        <authorList>
            <person name="Floudas D."/>
            <person name="Held B.W."/>
            <person name="Riley R."/>
            <person name="Nagy L.G."/>
            <person name="Koehler G."/>
            <person name="Ransdell A.S."/>
            <person name="Younus H."/>
            <person name="Chow J."/>
            <person name="Chiniquy J."/>
            <person name="Lipzen A."/>
            <person name="Tritt A."/>
            <person name="Sun H."/>
            <person name="Haridas S."/>
            <person name="LaButti K."/>
            <person name="Ohm R.A."/>
            <person name="Kues U."/>
            <person name="Blanchette R.A."/>
            <person name="Grigoriev I.V."/>
            <person name="Minto R.E."/>
            <person name="Hibbett D.S."/>
        </authorList>
    </citation>
    <scope>NUCLEOTIDE SEQUENCE [LARGE SCALE GENOMIC DNA]</scope>
    <source>
        <strain evidence="2 3">FP15055 ss-10</strain>
    </source>
</reference>
<evidence type="ECO:0000256" key="1">
    <source>
        <dbReference type="SAM" id="MobiDB-lite"/>
    </source>
</evidence>
<feature type="region of interest" description="Disordered" evidence="1">
    <location>
        <begin position="185"/>
        <end position="229"/>
    </location>
</feature>
<keyword evidence="3" id="KW-1185">Reference proteome</keyword>
<gene>
    <name evidence="2" type="ORF">CYLTODRAFT_494066</name>
</gene>
<dbReference type="AlphaFoldDB" id="A0A0D7AYE5"/>
<dbReference type="EMBL" id="KN880711">
    <property type="protein sequence ID" value="KIY63232.1"/>
    <property type="molecule type" value="Genomic_DNA"/>
</dbReference>
<feature type="compositionally biased region" description="Polar residues" evidence="1">
    <location>
        <begin position="189"/>
        <end position="213"/>
    </location>
</feature>
<sequence>MVQHSGITLHIVVDGKNLPEYASDYDEKTRTFSCWIPSQAGKKFYLHLQREDARRDGLAEFYLGECCGASLRLRKGVHSRSCTALEFTEGNKTLLSFSKDTEDDALFVGYLPGDFIRVEYSTVAIQNVMECYLASERYHMGDCEGPGSNRMEKTFRVNASKRLLNVVYRCRSLEILQVSGAAPAPLQLPQDTEPTPASTKRTTPDNQVNNSKSGIDPSHEQASSSEAVDVSSAIIESESKVTRLKSQLAGLIKQMLTGRMFDKDEIENVEACTSDLYIAQLELESLRAVSTRRTTKSADTKHKERYNSGLIKVEQKKLRNSCKLFRYLSLVY</sequence>
<accession>A0A0D7AYE5</accession>
<protein>
    <submittedName>
        <fullName evidence="2">Uncharacterized protein</fullName>
    </submittedName>
</protein>
<dbReference type="Proteomes" id="UP000054007">
    <property type="component" value="Unassembled WGS sequence"/>
</dbReference>
<evidence type="ECO:0000313" key="3">
    <source>
        <dbReference type="Proteomes" id="UP000054007"/>
    </source>
</evidence>